<accession>A0A8X6I307</accession>
<evidence type="ECO:0000313" key="2">
    <source>
        <dbReference type="Proteomes" id="UP000887116"/>
    </source>
</evidence>
<keyword evidence="2" id="KW-1185">Reference proteome</keyword>
<sequence length="91" mass="10298">MMETGVSRHLQRVGARTGRVNALQSSCEPKQKISHKNSLFWRLLSVYFSACKKVDEKVALTSSKWVKELFSHSVYSKDLFSAQRTSSSLTS</sequence>
<evidence type="ECO:0000313" key="1">
    <source>
        <dbReference type="EMBL" id="GFQ69930.1"/>
    </source>
</evidence>
<dbReference type="AlphaFoldDB" id="A0A8X6I307"/>
<dbReference type="Proteomes" id="UP000887116">
    <property type="component" value="Unassembled WGS sequence"/>
</dbReference>
<reference evidence="1" key="1">
    <citation type="submission" date="2020-07" db="EMBL/GenBank/DDBJ databases">
        <title>Multicomponent nature underlies the extraordinary mechanical properties of spider dragline silk.</title>
        <authorList>
            <person name="Kono N."/>
            <person name="Nakamura H."/>
            <person name="Mori M."/>
            <person name="Yoshida Y."/>
            <person name="Ohtoshi R."/>
            <person name="Malay A.D."/>
            <person name="Moran D.A.P."/>
            <person name="Tomita M."/>
            <person name="Numata K."/>
            <person name="Arakawa K."/>
        </authorList>
    </citation>
    <scope>NUCLEOTIDE SEQUENCE</scope>
</reference>
<dbReference type="OrthoDB" id="6413063at2759"/>
<organism evidence="1 2">
    <name type="scientific">Trichonephila clavata</name>
    <name type="common">Joro spider</name>
    <name type="synonym">Nephila clavata</name>
    <dbReference type="NCBI Taxonomy" id="2740835"/>
    <lineage>
        <taxon>Eukaryota</taxon>
        <taxon>Metazoa</taxon>
        <taxon>Ecdysozoa</taxon>
        <taxon>Arthropoda</taxon>
        <taxon>Chelicerata</taxon>
        <taxon>Arachnida</taxon>
        <taxon>Araneae</taxon>
        <taxon>Araneomorphae</taxon>
        <taxon>Entelegynae</taxon>
        <taxon>Araneoidea</taxon>
        <taxon>Nephilidae</taxon>
        <taxon>Trichonephila</taxon>
    </lineage>
</organism>
<comment type="caution">
    <text evidence="1">The sequence shown here is derived from an EMBL/GenBank/DDBJ whole genome shotgun (WGS) entry which is preliminary data.</text>
</comment>
<dbReference type="EMBL" id="BMAO01010854">
    <property type="protein sequence ID" value="GFQ69930.1"/>
    <property type="molecule type" value="Genomic_DNA"/>
</dbReference>
<protein>
    <submittedName>
        <fullName evidence="1">Uncharacterized protein</fullName>
    </submittedName>
</protein>
<gene>
    <name evidence="1" type="ORF">TNCT_616311</name>
</gene>
<name>A0A8X6I307_TRICU</name>
<proteinExistence type="predicted"/>